<dbReference type="Gene3D" id="3.30.9.10">
    <property type="entry name" value="D-Amino Acid Oxidase, subunit A, domain 2"/>
    <property type="match status" value="1"/>
</dbReference>
<keyword evidence="3" id="KW-0285">Flavoprotein</keyword>
<evidence type="ECO:0000313" key="9">
    <source>
        <dbReference type="EMBL" id="NME66875.1"/>
    </source>
</evidence>
<comment type="cofactor">
    <cofactor evidence="1">
        <name>FAD</name>
        <dbReference type="ChEBI" id="CHEBI:57692"/>
    </cofactor>
</comment>
<keyword evidence="5" id="KW-0274">FAD</keyword>
<evidence type="ECO:0000256" key="3">
    <source>
        <dbReference type="ARBA" id="ARBA00022630"/>
    </source>
</evidence>
<evidence type="ECO:0000313" key="10">
    <source>
        <dbReference type="Proteomes" id="UP000576082"/>
    </source>
</evidence>
<comment type="caution">
    <text evidence="9">The sequence shown here is derived from an EMBL/GenBank/DDBJ whole genome shotgun (WGS) entry which is preliminary data.</text>
</comment>
<evidence type="ECO:0000259" key="8">
    <source>
        <dbReference type="Pfam" id="PF16901"/>
    </source>
</evidence>
<feature type="domain" description="FAD dependent oxidoreductase" evidence="7">
    <location>
        <begin position="16"/>
        <end position="346"/>
    </location>
</feature>
<dbReference type="GO" id="GO:0046168">
    <property type="term" value="P:glycerol-3-phosphate catabolic process"/>
    <property type="evidence" value="ECO:0007669"/>
    <property type="project" value="TreeGrafter"/>
</dbReference>
<dbReference type="InterPro" id="IPR038299">
    <property type="entry name" value="DAO_C_sf"/>
</dbReference>
<evidence type="ECO:0000259" key="7">
    <source>
        <dbReference type="Pfam" id="PF01266"/>
    </source>
</evidence>
<dbReference type="InterPro" id="IPR000447">
    <property type="entry name" value="G3P_DH_FAD-dep"/>
</dbReference>
<dbReference type="InterPro" id="IPR036188">
    <property type="entry name" value="FAD/NAD-bd_sf"/>
</dbReference>
<keyword evidence="4" id="KW-0319">Glycerol metabolism</keyword>
<evidence type="ECO:0000256" key="1">
    <source>
        <dbReference type="ARBA" id="ARBA00001974"/>
    </source>
</evidence>
<accession>A0A7X9P048</accession>
<evidence type="ECO:0000256" key="2">
    <source>
        <dbReference type="ARBA" id="ARBA00007330"/>
    </source>
</evidence>
<dbReference type="AlphaFoldDB" id="A0A7X9P048"/>
<dbReference type="SUPFAM" id="SSF51905">
    <property type="entry name" value="FAD/NAD(P)-binding domain"/>
    <property type="match status" value="1"/>
</dbReference>
<dbReference type="InterPro" id="IPR006076">
    <property type="entry name" value="FAD-dep_OxRdtase"/>
</dbReference>
<dbReference type="Pfam" id="PF01266">
    <property type="entry name" value="DAO"/>
    <property type="match status" value="1"/>
</dbReference>
<comment type="similarity">
    <text evidence="2">Belongs to the FAD-dependent glycerol-3-phosphate dehydrogenase family.</text>
</comment>
<dbReference type="InterPro" id="IPR031656">
    <property type="entry name" value="DAO_C"/>
</dbReference>
<name>A0A7X9P048_9BACT</name>
<keyword evidence="6" id="KW-0560">Oxidoreductase</keyword>
<dbReference type="Gene3D" id="1.10.8.870">
    <property type="entry name" value="Alpha-glycerophosphate oxidase, cap domain"/>
    <property type="match status" value="1"/>
</dbReference>
<dbReference type="PANTHER" id="PTHR11985:SF35">
    <property type="entry name" value="ANAEROBIC GLYCEROL-3-PHOSPHATE DEHYDROGENASE SUBUNIT A"/>
    <property type="match status" value="1"/>
</dbReference>
<dbReference type="GO" id="GO:0006071">
    <property type="term" value="P:glycerol metabolic process"/>
    <property type="evidence" value="ECO:0007669"/>
    <property type="project" value="UniProtKB-KW"/>
</dbReference>
<dbReference type="GO" id="GO:0004368">
    <property type="term" value="F:glycerol-3-phosphate dehydrogenase (quinone) activity"/>
    <property type="evidence" value="ECO:0007669"/>
    <property type="project" value="InterPro"/>
</dbReference>
<evidence type="ECO:0000256" key="5">
    <source>
        <dbReference type="ARBA" id="ARBA00022827"/>
    </source>
</evidence>
<dbReference type="RefSeq" id="WP_169654779.1">
    <property type="nucleotide sequence ID" value="NZ_JABANE010000005.1"/>
</dbReference>
<sequence length="550" mass="62459">MQYPMSHRGFSAPHYDAIIIGGGITGASIAYELSLKGASVALLEKSDFGSGTSAATSKLIHGGLRYLKNLEVGLVRESLRERRYLSDIAPNFVRPIPFMLPYYSLKEQLMLKAGMEAYDYLSFDKQKTKLKENALPNYQTLSRRKTMIREKTIHEKGLMGSYIYYDCQNAYAERLTLNFIKSAMLHDAEVSNYCKVTDFKVINNVVKGIEAFDLIHQQKVKLNGTVVINCAGAWANSVLQLEHSPQRKNIPLRSEGIHIVTPSLGNKHAVALVTPKGRHIMLLPWRGHTIIGTTDKPYKGEVDEWDVTQESIDELIEEVNACYGNALLTKEDITYYYGGLRPLVDQNTENTYDQSRKHEIVDHASEGFKNLLTVEGGKYTTSRHLAELLGEKISSVVDLEKKHEQTAKQPLFGCGILHIENYKKYLMDEFPKAIHLQIDTLVNMYGEEAKEILDIHFNSNSENLSEEGEVTAQIHYAIKNEMAFTLEDLFLRRTGLGTLRQPSDVLIQKVSLILKEKLNYSEEQLIQQKENLLNHYRLIQNQSKRNENIA</sequence>
<evidence type="ECO:0000256" key="6">
    <source>
        <dbReference type="ARBA" id="ARBA00023002"/>
    </source>
</evidence>
<dbReference type="EMBL" id="JABANE010000005">
    <property type="protein sequence ID" value="NME66875.1"/>
    <property type="molecule type" value="Genomic_DNA"/>
</dbReference>
<dbReference type="PANTHER" id="PTHR11985">
    <property type="entry name" value="GLYCEROL-3-PHOSPHATE DEHYDROGENASE"/>
    <property type="match status" value="1"/>
</dbReference>
<dbReference type="Gene3D" id="3.50.50.60">
    <property type="entry name" value="FAD/NAD(P)-binding domain"/>
    <property type="match status" value="1"/>
</dbReference>
<organism evidence="9 10">
    <name type="scientific">Flammeovirga aprica JL-4</name>
    <dbReference type="NCBI Taxonomy" id="694437"/>
    <lineage>
        <taxon>Bacteria</taxon>
        <taxon>Pseudomonadati</taxon>
        <taxon>Bacteroidota</taxon>
        <taxon>Cytophagia</taxon>
        <taxon>Cytophagales</taxon>
        <taxon>Flammeovirgaceae</taxon>
        <taxon>Flammeovirga</taxon>
    </lineage>
</organism>
<proteinExistence type="inferred from homology"/>
<gene>
    <name evidence="9" type="ORF">HHU12_02755</name>
</gene>
<keyword evidence="10" id="KW-1185">Reference proteome</keyword>
<reference evidence="9 10" key="1">
    <citation type="submission" date="2020-04" db="EMBL/GenBank/DDBJ databases">
        <title>Flammeovirga sp. SR4, a novel species isolated from seawater.</title>
        <authorList>
            <person name="Wang X."/>
        </authorList>
    </citation>
    <scope>NUCLEOTIDE SEQUENCE [LARGE SCALE GENOMIC DNA]</scope>
    <source>
        <strain evidence="9 10">ATCC 23126</strain>
    </source>
</reference>
<dbReference type="PRINTS" id="PR01001">
    <property type="entry name" value="FADG3PDH"/>
</dbReference>
<protein>
    <submittedName>
        <fullName evidence="9">Glycerol-3-phosphate dehydrogenase/oxidase</fullName>
    </submittedName>
</protein>
<dbReference type="Pfam" id="PF16901">
    <property type="entry name" value="DAO_C"/>
    <property type="match status" value="1"/>
</dbReference>
<evidence type="ECO:0000256" key="4">
    <source>
        <dbReference type="ARBA" id="ARBA00022798"/>
    </source>
</evidence>
<feature type="domain" description="Alpha-glycerophosphate oxidase C-terminal" evidence="8">
    <location>
        <begin position="405"/>
        <end position="524"/>
    </location>
</feature>
<dbReference type="Proteomes" id="UP000576082">
    <property type="component" value="Unassembled WGS sequence"/>
</dbReference>